<comment type="caution">
    <text evidence="5">The sequence shown here is derived from an EMBL/GenBank/DDBJ whole genome shotgun (WGS) entry which is preliminary data.</text>
</comment>
<dbReference type="InterPro" id="IPR003593">
    <property type="entry name" value="AAA+_ATPase"/>
</dbReference>
<evidence type="ECO:0000256" key="3">
    <source>
        <dbReference type="ARBA" id="ARBA00022840"/>
    </source>
</evidence>
<dbReference type="InterPro" id="IPR003439">
    <property type="entry name" value="ABC_transporter-like_ATP-bd"/>
</dbReference>
<keyword evidence="1" id="KW-0813">Transport</keyword>
<dbReference type="EMBL" id="VAHF01000012">
    <property type="protein sequence ID" value="TXG48922.1"/>
    <property type="molecule type" value="Genomic_DNA"/>
</dbReference>
<evidence type="ECO:0000313" key="6">
    <source>
        <dbReference type="Proteomes" id="UP000323000"/>
    </source>
</evidence>
<dbReference type="Proteomes" id="UP000323000">
    <property type="component" value="Chromosome 12"/>
</dbReference>
<feature type="domain" description="ABC transporter" evidence="4">
    <location>
        <begin position="108"/>
        <end position="355"/>
    </location>
</feature>
<dbReference type="GO" id="GO:0005524">
    <property type="term" value="F:ATP binding"/>
    <property type="evidence" value="ECO:0007669"/>
    <property type="project" value="UniProtKB-KW"/>
</dbReference>
<evidence type="ECO:0000256" key="1">
    <source>
        <dbReference type="ARBA" id="ARBA00022448"/>
    </source>
</evidence>
<keyword evidence="6" id="KW-1185">Reference proteome</keyword>
<dbReference type="PANTHER" id="PTHR19241">
    <property type="entry name" value="ATP-BINDING CASSETTE TRANSPORTER"/>
    <property type="match status" value="1"/>
</dbReference>
<dbReference type="PROSITE" id="PS50893">
    <property type="entry name" value="ABC_TRANSPORTER_2"/>
    <property type="match status" value="1"/>
</dbReference>
<keyword evidence="2" id="KW-0547">Nucleotide-binding</keyword>
<name>A0A5C7GX66_9ROSI</name>
<dbReference type="SUPFAM" id="SSF52540">
    <property type="entry name" value="P-loop containing nucleoside triphosphate hydrolases"/>
    <property type="match status" value="1"/>
</dbReference>
<dbReference type="AlphaFoldDB" id="A0A5C7GX66"/>
<organism evidence="5 6">
    <name type="scientific">Acer yangbiense</name>
    <dbReference type="NCBI Taxonomy" id="1000413"/>
    <lineage>
        <taxon>Eukaryota</taxon>
        <taxon>Viridiplantae</taxon>
        <taxon>Streptophyta</taxon>
        <taxon>Embryophyta</taxon>
        <taxon>Tracheophyta</taxon>
        <taxon>Spermatophyta</taxon>
        <taxon>Magnoliopsida</taxon>
        <taxon>eudicotyledons</taxon>
        <taxon>Gunneridae</taxon>
        <taxon>Pentapetalae</taxon>
        <taxon>rosids</taxon>
        <taxon>malvids</taxon>
        <taxon>Sapindales</taxon>
        <taxon>Sapindaceae</taxon>
        <taxon>Hippocastanoideae</taxon>
        <taxon>Acereae</taxon>
        <taxon>Acer</taxon>
    </lineage>
</organism>
<dbReference type="Gene3D" id="3.40.50.300">
    <property type="entry name" value="P-loop containing nucleotide triphosphate hydrolases"/>
    <property type="match status" value="1"/>
</dbReference>
<reference evidence="6" key="1">
    <citation type="journal article" date="2019" name="Gigascience">
        <title>De novo genome assembly of the endangered Acer yangbiense, a plant species with extremely small populations endemic to Yunnan Province, China.</title>
        <authorList>
            <person name="Yang J."/>
            <person name="Wariss H.M."/>
            <person name="Tao L."/>
            <person name="Zhang R."/>
            <person name="Yun Q."/>
            <person name="Hollingsworth P."/>
            <person name="Dao Z."/>
            <person name="Luo G."/>
            <person name="Guo H."/>
            <person name="Ma Y."/>
            <person name="Sun W."/>
        </authorList>
    </citation>
    <scope>NUCLEOTIDE SEQUENCE [LARGE SCALE GENOMIC DNA]</scope>
    <source>
        <strain evidence="6">cv. Malutang</strain>
    </source>
</reference>
<dbReference type="GO" id="GO:0016887">
    <property type="term" value="F:ATP hydrolysis activity"/>
    <property type="evidence" value="ECO:0007669"/>
    <property type="project" value="InterPro"/>
</dbReference>
<keyword evidence="3" id="KW-0067">ATP-binding</keyword>
<evidence type="ECO:0000313" key="5">
    <source>
        <dbReference type="EMBL" id="TXG48922.1"/>
    </source>
</evidence>
<sequence length="436" mass="49053">MAQMVSTDEIESLRIELAEIGSSFRSSFRHHSFSFGNSSMKDDTVIEHALQWAAIERLPTFERLKSSLFDKEDEGNLVDGKGKRVIDVTKLGALEQHLFMEKLIKHVFKKLSSSKSHEANINIINDVSGIIKPGRMTLLLGPPGCGKTTLLKSLSGNQDQSLKVSQFLLYLSPLITFENLTITLSNISYIKIMIEVSKREKEAEIFPDPDIDTYMKAISVTGAKRTLQTDYILKILGLEICADTLVGDVMRRGISGGQKKRLTTGEMIIGPTKALFMDEITNGLDSSTAYQIVACLQQVVHITDSIALVSLLQPAPESFDLFDDIILMAEGKIVISRKDQEQYWFNTEIPYNFVSADMFSRKFKESCLGKKLDEDLSEPYDKSKSHKNALSSSVYSLSRWNLFKACMSRELLLMKRNSFVYVFKTTQVRICTCISI</sequence>
<proteinExistence type="predicted"/>
<evidence type="ECO:0000259" key="4">
    <source>
        <dbReference type="PROSITE" id="PS50893"/>
    </source>
</evidence>
<dbReference type="InterPro" id="IPR027417">
    <property type="entry name" value="P-loop_NTPase"/>
</dbReference>
<dbReference type="OrthoDB" id="66620at2759"/>
<gene>
    <name evidence="5" type="ORF">EZV62_024797</name>
</gene>
<protein>
    <recommendedName>
        <fullName evidence="4">ABC transporter domain-containing protein</fullName>
    </recommendedName>
</protein>
<evidence type="ECO:0000256" key="2">
    <source>
        <dbReference type="ARBA" id="ARBA00022741"/>
    </source>
</evidence>
<dbReference type="Pfam" id="PF00005">
    <property type="entry name" value="ABC_tran"/>
    <property type="match status" value="1"/>
</dbReference>
<dbReference type="SMART" id="SM00382">
    <property type="entry name" value="AAA"/>
    <property type="match status" value="1"/>
</dbReference>
<accession>A0A5C7GX66</accession>